<dbReference type="EMBL" id="UINC01056931">
    <property type="protein sequence ID" value="SVB77547.1"/>
    <property type="molecule type" value="Genomic_DNA"/>
</dbReference>
<dbReference type="AlphaFoldDB" id="A0A382GSD3"/>
<sequence length="27" mass="2960">MAESPGYMNIKSADQIHHTGDGIKPYV</sequence>
<feature type="region of interest" description="Disordered" evidence="1">
    <location>
        <begin position="1"/>
        <end position="27"/>
    </location>
</feature>
<protein>
    <submittedName>
        <fullName evidence="2">Uncharacterized protein</fullName>
    </submittedName>
</protein>
<evidence type="ECO:0000256" key="1">
    <source>
        <dbReference type="SAM" id="MobiDB-lite"/>
    </source>
</evidence>
<accession>A0A382GSD3</accession>
<evidence type="ECO:0000313" key="2">
    <source>
        <dbReference type="EMBL" id="SVB77547.1"/>
    </source>
</evidence>
<feature type="non-terminal residue" evidence="2">
    <location>
        <position position="27"/>
    </location>
</feature>
<name>A0A382GSD3_9ZZZZ</name>
<reference evidence="2" key="1">
    <citation type="submission" date="2018-05" db="EMBL/GenBank/DDBJ databases">
        <authorList>
            <person name="Lanie J.A."/>
            <person name="Ng W.-L."/>
            <person name="Kazmierczak K.M."/>
            <person name="Andrzejewski T.M."/>
            <person name="Davidsen T.M."/>
            <person name="Wayne K.J."/>
            <person name="Tettelin H."/>
            <person name="Glass J.I."/>
            <person name="Rusch D."/>
            <person name="Podicherti R."/>
            <person name="Tsui H.-C.T."/>
            <person name="Winkler M.E."/>
        </authorList>
    </citation>
    <scope>NUCLEOTIDE SEQUENCE</scope>
</reference>
<organism evidence="2">
    <name type="scientific">marine metagenome</name>
    <dbReference type="NCBI Taxonomy" id="408172"/>
    <lineage>
        <taxon>unclassified sequences</taxon>
        <taxon>metagenomes</taxon>
        <taxon>ecological metagenomes</taxon>
    </lineage>
</organism>
<proteinExistence type="predicted"/>
<gene>
    <name evidence="2" type="ORF">METZ01_LOCUS230401</name>
</gene>